<accession>A0A370H118</accession>
<reference evidence="2 3" key="1">
    <citation type="submission" date="2018-07" db="EMBL/GenBank/DDBJ databases">
        <title>Genomic Encyclopedia of Type Strains, Phase IV (KMG-IV): sequencing the most valuable type-strain genomes for metagenomic binning, comparative biology and taxonomic classification.</title>
        <authorList>
            <person name="Goeker M."/>
        </authorList>
    </citation>
    <scope>NUCLEOTIDE SEQUENCE [LARGE SCALE GENOMIC DNA]</scope>
    <source>
        <strain evidence="2 3">DSM 25281</strain>
    </source>
</reference>
<name>A0A370H118_9BACI</name>
<evidence type="ECO:0000313" key="3">
    <source>
        <dbReference type="Proteomes" id="UP000255326"/>
    </source>
</evidence>
<keyword evidence="1" id="KW-1133">Transmembrane helix</keyword>
<gene>
    <name evidence="2" type="ORF">DFR59_101406</name>
</gene>
<proteinExistence type="predicted"/>
<keyword evidence="3" id="KW-1185">Reference proteome</keyword>
<organism evidence="2 3">
    <name type="scientific">Falsibacillus pallidus</name>
    <dbReference type="NCBI Taxonomy" id="493781"/>
    <lineage>
        <taxon>Bacteria</taxon>
        <taxon>Bacillati</taxon>
        <taxon>Bacillota</taxon>
        <taxon>Bacilli</taxon>
        <taxon>Bacillales</taxon>
        <taxon>Bacillaceae</taxon>
        <taxon>Falsibacillus</taxon>
    </lineage>
</organism>
<keyword evidence="1" id="KW-0472">Membrane</keyword>
<protein>
    <submittedName>
        <fullName evidence="2">Uncharacterized protein DUF1360</fullName>
    </submittedName>
</protein>
<dbReference type="EMBL" id="QQAY01000001">
    <property type="protein sequence ID" value="RDI47743.1"/>
    <property type="molecule type" value="Genomic_DNA"/>
</dbReference>
<sequence length="118" mass="13352">MRLTFIQFFILGFASFRITHLIVFDKITAFLRAPFFDEFTMKDEDGNDAVYIAPKKSGVRGWIGELLSCYWCTGIWVSIALFLSALYFPKWAEPVIIIFAIAGVASLIESAVQKWGGE</sequence>
<dbReference type="OrthoDB" id="4722315at2"/>
<dbReference type="AlphaFoldDB" id="A0A370H118"/>
<dbReference type="Proteomes" id="UP000255326">
    <property type="component" value="Unassembled WGS sequence"/>
</dbReference>
<feature type="transmembrane region" description="Helical" evidence="1">
    <location>
        <begin position="6"/>
        <end position="24"/>
    </location>
</feature>
<evidence type="ECO:0000313" key="2">
    <source>
        <dbReference type="EMBL" id="RDI47743.1"/>
    </source>
</evidence>
<comment type="caution">
    <text evidence="2">The sequence shown here is derived from an EMBL/GenBank/DDBJ whole genome shotgun (WGS) entry which is preliminary data.</text>
</comment>
<keyword evidence="1" id="KW-0812">Transmembrane</keyword>
<evidence type="ECO:0000256" key="1">
    <source>
        <dbReference type="SAM" id="Phobius"/>
    </source>
</evidence>
<feature type="transmembrane region" description="Helical" evidence="1">
    <location>
        <begin position="66"/>
        <end position="88"/>
    </location>
</feature>
<dbReference type="Pfam" id="PF07098">
    <property type="entry name" value="DUF1360"/>
    <property type="match status" value="1"/>
</dbReference>
<dbReference type="InterPro" id="IPR010773">
    <property type="entry name" value="Mycophage_PG1_Gp7"/>
</dbReference>
<dbReference type="RefSeq" id="WP_114743948.1">
    <property type="nucleotide sequence ID" value="NZ_QQAY01000001.1"/>
</dbReference>
<feature type="transmembrane region" description="Helical" evidence="1">
    <location>
        <begin position="94"/>
        <end position="112"/>
    </location>
</feature>